<dbReference type="InterPro" id="IPR029058">
    <property type="entry name" value="AB_hydrolase_fold"/>
</dbReference>
<name>A0A4Y8SNH5_9SPHI</name>
<evidence type="ECO:0000256" key="3">
    <source>
        <dbReference type="SAM" id="SignalP"/>
    </source>
</evidence>
<evidence type="ECO:0000313" key="5">
    <source>
        <dbReference type="EMBL" id="TFF40659.1"/>
    </source>
</evidence>
<dbReference type="PANTHER" id="PTHR43037">
    <property type="entry name" value="UNNAMED PRODUCT-RELATED"/>
    <property type="match status" value="1"/>
</dbReference>
<reference evidence="5 6" key="1">
    <citation type="journal article" date="2017" name="Int. J. Syst. Evol. Microbiol.">
        <title>Mucilaginibacterpsychrotolerans sp. nov., isolated from peatlands.</title>
        <authorList>
            <person name="Deng Y."/>
            <person name="Shen L."/>
            <person name="Xu B."/>
            <person name="Liu Y."/>
            <person name="Gu Z."/>
            <person name="Liu H."/>
            <person name="Zhou Y."/>
        </authorList>
    </citation>
    <scope>NUCLEOTIDE SEQUENCE [LARGE SCALE GENOMIC DNA]</scope>
    <source>
        <strain evidence="5 6">NH7-4</strain>
    </source>
</reference>
<evidence type="ECO:0000313" key="6">
    <source>
        <dbReference type="Proteomes" id="UP000297540"/>
    </source>
</evidence>
<dbReference type="Gene3D" id="3.40.50.1820">
    <property type="entry name" value="alpha/beta hydrolase"/>
    <property type="match status" value="1"/>
</dbReference>
<dbReference type="InterPro" id="IPR003140">
    <property type="entry name" value="PLipase/COase/thioEstase"/>
</dbReference>
<protein>
    <recommendedName>
        <fullName evidence="4">Phospholipase/carboxylesterase/thioesterase domain-containing protein</fullName>
    </recommendedName>
</protein>
<feature type="domain" description="Phospholipase/carboxylesterase/thioesterase" evidence="4">
    <location>
        <begin position="170"/>
        <end position="280"/>
    </location>
</feature>
<keyword evidence="2" id="KW-0378">Hydrolase</keyword>
<evidence type="ECO:0000259" key="4">
    <source>
        <dbReference type="Pfam" id="PF02230"/>
    </source>
</evidence>
<dbReference type="SUPFAM" id="SSF53474">
    <property type="entry name" value="alpha/beta-Hydrolases"/>
    <property type="match status" value="1"/>
</dbReference>
<dbReference type="OrthoDB" id="699118at2"/>
<dbReference type="Pfam" id="PF02230">
    <property type="entry name" value="Abhydrolase_2"/>
    <property type="match status" value="1"/>
</dbReference>
<dbReference type="RefSeq" id="WP_133230238.1">
    <property type="nucleotide sequence ID" value="NZ_SOZE01000001.1"/>
</dbReference>
<dbReference type="PANTHER" id="PTHR43037:SF5">
    <property type="entry name" value="FERULOYL ESTERASE"/>
    <property type="match status" value="1"/>
</dbReference>
<feature type="chain" id="PRO_5021215910" description="Phospholipase/carboxylesterase/thioesterase domain-containing protein" evidence="3">
    <location>
        <begin position="19"/>
        <end position="446"/>
    </location>
</feature>
<evidence type="ECO:0000256" key="1">
    <source>
        <dbReference type="ARBA" id="ARBA00022729"/>
    </source>
</evidence>
<keyword evidence="6" id="KW-1185">Reference proteome</keyword>
<keyword evidence="1 3" id="KW-0732">Signal</keyword>
<feature type="signal peptide" evidence="3">
    <location>
        <begin position="1"/>
        <end position="18"/>
    </location>
</feature>
<accession>A0A4Y8SNH5</accession>
<dbReference type="Proteomes" id="UP000297540">
    <property type="component" value="Unassembled WGS sequence"/>
</dbReference>
<dbReference type="AlphaFoldDB" id="A0A4Y8SNH5"/>
<comment type="caution">
    <text evidence="5">The sequence shown here is derived from an EMBL/GenBank/DDBJ whole genome shotgun (WGS) entry which is preliminary data.</text>
</comment>
<sequence>MKQIYLLLLLLAPVCLSAQTKLAVLPQSNDLSLEIKRIRVDPKIDADSAAKLLSRWQRYHEVKAKGINYLFYYNDERIGAIPLRVFVPPTYNTSKPNACVLVLHGAVGISHFTDIDTLGNTDEDILVDPLKTQGYIIIQPIADKPKGFTWGGRMQPRNQPYQPNRAFGVLAQIIIQLKQVLNIDDNRVFAFGHSDGADGSIGMGVYKPDQFAGVVAYNTMFYNLFAHDYYIRNIQNLPLYEVHSDKDKLRRIAITRQIVDSLKRLSKQITYKEYAGYEHYDRHLSIDEPFANEFMKGLSRNPYQTNLYWETMQNSPYNAIHWLSIVADTALNAAAWHQPFAVKDKYYFERDQIWVSNLIYNPLKSAAVKATYSDNVFTLQKSGVTEVELKISPNMIDLKKPVTVIANGIQVFKGMVTADKAYLLNEFSKSLDRAALWVNSIKVRID</sequence>
<evidence type="ECO:0000256" key="2">
    <source>
        <dbReference type="ARBA" id="ARBA00022801"/>
    </source>
</evidence>
<organism evidence="5 6">
    <name type="scientific">Mucilaginibacter psychrotolerans</name>
    <dbReference type="NCBI Taxonomy" id="1524096"/>
    <lineage>
        <taxon>Bacteria</taxon>
        <taxon>Pseudomonadati</taxon>
        <taxon>Bacteroidota</taxon>
        <taxon>Sphingobacteriia</taxon>
        <taxon>Sphingobacteriales</taxon>
        <taxon>Sphingobacteriaceae</taxon>
        <taxon>Mucilaginibacter</taxon>
    </lineage>
</organism>
<proteinExistence type="predicted"/>
<dbReference type="EMBL" id="SOZE01000001">
    <property type="protein sequence ID" value="TFF40659.1"/>
    <property type="molecule type" value="Genomic_DNA"/>
</dbReference>
<dbReference type="InterPro" id="IPR050955">
    <property type="entry name" value="Plant_Biomass_Hydrol_Est"/>
</dbReference>
<dbReference type="GO" id="GO:0016787">
    <property type="term" value="F:hydrolase activity"/>
    <property type="evidence" value="ECO:0007669"/>
    <property type="project" value="UniProtKB-KW"/>
</dbReference>
<gene>
    <name evidence="5" type="ORF">E2R66_00295</name>
</gene>